<dbReference type="PANTHER" id="PTHR47959:SF13">
    <property type="entry name" value="ATP-DEPENDENT RNA HELICASE RHLE"/>
    <property type="match status" value="1"/>
</dbReference>
<dbReference type="InterPro" id="IPR014001">
    <property type="entry name" value="Helicase_ATP-bd"/>
</dbReference>
<dbReference type="InterPro" id="IPR050079">
    <property type="entry name" value="DEAD_box_RNA_helicase"/>
</dbReference>
<evidence type="ECO:0000313" key="8">
    <source>
        <dbReference type="Proteomes" id="UP000188604"/>
    </source>
</evidence>
<dbReference type="GO" id="GO:0003724">
    <property type="term" value="F:RNA helicase activity"/>
    <property type="evidence" value="ECO:0007669"/>
    <property type="project" value="InterPro"/>
</dbReference>
<dbReference type="GO" id="GO:0005829">
    <property type="term" value="C:cytosol"/>
    <property type="evidence" value="ECO:0007669"/>
    <property type="project" value="TreeGrafter"/>
</dbReference>
<dbReference type="Pfam" id="PF00270">
    <property type="entry name" value="DEAD"/>
    <property type="match status" value="1"/>
</dbReference>
<dbReference type="InterPro" id="IPR011545">
    <property type="entry name" value="DEAD/DEAH_box_helicase_dom"/>
</dbReference>
<keyword evidence="8" id="KW-1185">Reference proteome</keyword>
<dbReference type="SMART" id="SM00490">
    <property type="entry name" value="HELICc"/>
    <property type="match status" value="1"/>
</dbReference>
<dbReference type="PROSITE" id="PS51194">
    <property type="entry name" value="HELICASE_CTER"/>
    <property type="match status" value="1"/>
</dbReference>
<dbReference type="PANTHER" id="PTHR47959">
    <property type="entry name" value="ATP-DEPENDENT RNA HELICASE RHLE-RELATED"/>
    <property type="match status" value="1"/>
</dbReference>
<dbReference type="PROSITE" id="PS00039">
    <property type="entry name" value="DEAD_ATP_HELICASE"/>
    <property type="match status" value="1"/>
</dbReference>
<evidence type="ECO:0000256" key="5">
    <source>
        <dbReference type="ARBA" id="ARBA00038437"/>
    </source>
</evidence>
<dbReference type="PROSITE" id="PS51192">
    <property type="entry name" value="HELICASE_ATP_BIND_1"/>
    <property type="match status" value="1"/>
</dbReference>
<dbReference type="RefSeq" id="WP_077806297.1">
    <property type="nucleotide sequence ID" value="NZ_BJXS01000009.1"/>
</dbReference>
<gene>
    <name evidence="7" type="ORF">A0U93_04515</name>
</gene>
<dbReference type="GO" id="GO:0005524">
    <property type="term" value="F:ATP binding"/>
    <property type="evidence" value="ECO:0007669"/>
    <property type="project" value="UniProtKB-KW"/>
</dbReference>
<accession>A0A1U9KND6</accession>
<dbReference type="GO" id="GO:0016787">
    <property type="term" value="F:hydrolase activity"/>
    <property type="evidence" value="ECO:0007669"/>
    <property type="project" value="UniProtKB-KW"/>
</dbReference>
<comment type="similarity">
    <text evidence="5 6">Belongs to the DEAD box helicase family.</text>
</comment>
<organism evidence="7 8">
    <name type="scientific">Neoasaia chiangmaiensis</name>
    <dbReference type="NCBI Taxonomy" id="320497"/>
    <lineage>
        <taxon>Bacteria</taxon>
        <taxon>Pseudomonadati</taxon>
        <taxon>Pseudomonadota</taxon>
        <taxon>Alphaproteobacteria</taxon>
        <taxon>Acetobacterales</taxon>
        <taxon>Acetobacteraceae</taxon>
        <taxon>Neoasaia</taxon>
    </lineage>
</organism>
<reference evidence="7 8" key="1">
    <citation type="submission" date="2016-03" db="EMBL/GenBank/DDBJ databases">
        <title>Acetic acid bacteria sequencing.</title>
        <authorList>
            <person name="Brandt J."/>
            <person name="Jakob F."/>
            <person name="Vogel R.F."/>
        </authorList>
    </citation>
    <scope>NUCLEOTIDE SEQUENCE [LARGE SCALE GENOMIC DNA]</scope>
    <source>
        <strain evidence="7 8">NBRC 101099</strain>
    </source>
</reference>
<dbReference type="Proteomes" id="UP000188604">
    <property type="component" value="Chromosome"/>
</dbReference>
<protein>
    <submittedName>
        <fullName evidence="7">RNA helicase</fullName>
    </submittedName>
</protein>
<dbReference type="InterPro" id="IPR001650">
    <property type="entry name" value="Helicase_C-like"/>
</dbReference>
<dbReference type="CDD" id="cd00268">
    <property type="entry name" value="DEADc"/>
    <property type="match status" value="1"/>
</dbReference>
<dbReference type="OrthoDB" id="9805696at2"/>
<dbReference type="InterPro" id="IPR014014">
    <property type="entry name" value="RNA_helicase_DEAD_Q_motif"/>
</dbReference>
<name>A0A1U9KND6_9PROT</name>
<keyword evidence="2 6" id="KW-0378">Hydrolase</keyword>
<evidence type="ECO:0000256" key="6">
    <source>
        <dbReference type="RuleBase" id="RU000492"/>
    </source>
</evidence>
<evidence type="ECO:0000256" key="4">
    <source>
        <dbReference type="ARBA" id="ARBA00022840"/>
    </source>
</evidence>
<dbReference type="STRING" id="320497.A0U93_04515"/>
<dbReference type="PROSITE" id="PS51195">
    <property type="entry name" value="Q_MOTIF"/>
    <property type="match status" value="1"/>
</dbReference>
<evidence type="ECO:0000256" key="2">
    <source>
        <dbReference type="ARBA" id="ARBA00022801"/>
    </source>
</evidence>
<dbReference type="InterPro" id="IPR027417">
    <property type="entry name" value="P-loop_NTPase"/>
</dbReference>
<evidence type="ECO:0000256" key="3">
    <source>
        <dbReference type="ARBA" id="ARBA00022806"/>
    </source>
</evidence>
<proteinExistence type="inferred from homology"/>
<keyword evidence="4 6" id="KW-0067">ATP-binding</keyword>
<dbReference type="CDD" id="cd18787">
    <property type="entry name" value="SF2_C_DEAD"/>
    <property type="match status" value="1"/>
</dbReference>
<dbReference type="EMBL" id="CP014691">
    <property type="protein sequence ID" value="AQS87321.1"/>
    <property type="molecule type" value="Genomic_DNA"/>
</dbReference>
<evidence type="ECO:0000313" key="7">
    <source>
        <dbReference type="EMBL" id="AQS87321.1"/>
    </source>
</evidence>
<dbReference type="Gene3D" id="3.40.50.300">
    <property type="entry name" value="P-loop containing nucleotide triphosphate hydrolases"/>
    <property type="match status" value="2"/>
</dbReference>
<evidence type="ECO:0000256" key="1">
    <source>
        <dbReference type="ARBA" id="ARBA00022741"/>
    </source>
</evidence>
<sequence>MDTAALHDFADFNLLPPLLSALERGGYKKPSAIQMQAIPALVSGQDVLAIAQTGSGKTAAYALPILDRLGRLAPQRHPGAPTALVLAPTRELATQIASVFRQFGRALPLRTRVACGGLPRDGQIKALAEGVDILVGTPGRLIDLLDGGHLHLENAGLLVLDEADRMLDGDFLEDMARIAAHLPDKRQTALCSATASATVRTLAQRLLHKPVAIEIEAETVTPKRIRQRAIFADKAEKPKLVAAALRGTRDRAIVFVRTKADAERLAGILRREDIAVETIHGDRTQGARNKALDAFRAGRVRALIATDIAARGLDIGDIMLVVNMDLPDKAETYVHRIGRTARAGKRGAALTLCDVDERTTLREIEKKIGYRITIVGPEAL</sequence>
<dbReference type="AlphaFoldDB" id="A0A1U9KND6"/>
<dbReference type="InterPro" id="IPR044742">
    <property type="entry name" value="DEAD/DEAH_RhlB"/>
</dbReference>
<dbReference type="KEGG" id="nch:A0U93_04515"/>
<keyword evidence="3 6" id="KW-0347">Helicase</keyword>
<dbReference type="SMART" id="SM00487">
    <property type="entry name" value="DEXDc"/>
    <property type="match status" value="1"/>
</dbReference>
<dbReference type="SUPFAM" id="SSF52540">
    <property type="entry name" value="P-loop containing nucleoside triphosphate hydrolases"/>
    <property type="match status" value="1"/>
</dbReference>
<dbReference type="GO" id="GO:0003676">
    <property type="term" value="F:nucleic acid binding"/>
    <property type="evidence" value="ECO:0007669"/>
    <property type="project" value="InterPro"/>
</dbReference>
<keyword evidence="1 6" id="KW-0547">Nucleotide-binding</keyword>
<dbReference type="InterPro" id="IPR000629">
    <property type="entry name" value="RNA-helicase_DEAD-box_CS"/>
</dbReference>
<dbReference type="Pfam" id="PF00271">
    <property type="entry name" value="Helicase_C"/>
    <property type="match status" value="1"/>
</dbReference>